<dbReference type="EMBL" id="BPLR01019844">
    <property type="protein sequence ID" value="GIX72388.1"/>
    <property type="molecule type" value="Genomic_DNA"/>
</dbReference>
<gene>
    <name evidence="1" type="ORF">CEXT_124111</name>
</gene>
<protein>
    <submittedName>
        <fullName evidence="1">Uncharacterized protein</fullName>
    </submittedName>
</protein>
<evidence type="ECO:0000313" key="2">
    <source>
        <dbReference type="Proteomes" id="UP001054945"/>
    </source>
</evidence>
<organism evidence="1 2">
    <name type="scientific">Caerostris extrusa</name>
    <name type="common">Bark spider</name>
    <name type="synonym">Caerostris bankana</name>
    <dbReference type="NCBI Taxonomy" id="172846"/>
    <lineage>
        <taxon>Eukaryota</taxon>
        <taxon>Metazoa</taxon>
        <taxon>Ecdysozoa</taxon>
        <taxon>Arthropoda</taxon>
        <taxon>Chelicerata</taxon>
        <taxon>Arachnida</taxon>
        <taxon>Araneae</taxon>
        <taxon>Araneomorphae</taxon>
        <taxon>Entelegynae</taxon>
        <taxon>Araneoidea</taxon>
        <taxon>Araneidae</taxon>
        <taxon>Caerostris</taxon>
    </lineage>
</organism>
<keyword evidence="2" id="KW-1185">Reference proteome</keyword>
<comment type="caution">
    <text evidence="1">The sequence shown here is derived from an EMBL/GenBank/DDBJ whole genome shotgun (WGS) entry which is preliminary data.</text>
</comment>
<proteinExistence type="predicted"/>
<sequence>MPACNRWWHHCPFIWKGGNGRKEQDYCEDNAKSCWSSCGYIHSYCSNSPKTKGGRAGRKGVGQETVFVAGTYEAITARRISVMYYDVGMAWWEGPEVLWQCRLDGVFYCRRGKLEKDTRYQRFPSLV</sequence>
<name>A0AAV4MJ37_CAEEX</name>
<dbReference type="AlphaFoldDB" id="A0AAV4MJ37"/>
<evidence type="ECO:0000313" key="1">
    <source>
        <dbReference type="EMBL" id="GIX72388.1"/>
    </source>
</evidence>
<accession>A0AAV4MJ37</accession>
<dbReference type="Proteomes" id="UP001054945">
    <property type="component" value="Unassembled WGS sequence"/>
</dbReference>
<reference evidence="1 2" key="1">
    <citation type="submission" date="2021-06" db="EMBL/GenBank/DDBJ databases">
        <title>Caerostris extrusa draft genome.</title>
        <authorList>
            <person name="Kono N."/>
            <person name="Arakawa K."/>
        </authorList>
    </citation>
    <scope>NUCLEOTIDE SEQUENCE [LARGE SCALE GENOMIC DNA]</scope>
</reference>